<dbReference type="InterPro" id="IPR034164">
    <property type="entry name" value="Pepsin-like_dom"/>
</dbReference>
<evidence type="ECO:0000256" key="1">
    <source>
        <dbReference type="ARBA" id="ARBA00007447"/>
    </source>
</evidence>
<dbReference type="RefSeq" id="XP_062633299.1">
    <property type="nucleotide sequence ID" value="XM_062778489.1"/>
</dbReference>
<keyword evidence="6" id="KW-1185">Reference proteome</keyword>
<comment type="caution">
    <text evidence="5">The sequence shown here is derived from an EMBL/GenBank/DDBJ whole genome shotgun (WGS) entry which is preliminary data.</text>
</comment>
<evidence type="ECO:0000259" key="4">
    <source>
        <dbReference type="PROSITE" id="PS51767"/>
    </source>
</evidence>
<evidence type="ECO:0000313" key="6">
    <source>
        <dbReference type="Proteomes" id="UP001302676"/>
    </source>
</evidence>
<dbReference type="InterPro" id="IPR033121">
    <property type="entry name" value="PEPTIDASE_A1"/>
</dbReference>
<feature type="active site" evidence="2">
    <location>
        <position position="344"/>
    </location>
</feature>
<reference evidence="5" key="2">
    <citation type="submission" date="2023-05" db="EMBL/GenBank/DDBJ databases">
        <authorList>
            <consortium name="Lawrence Berkeley National Laboratory"/>
            <person name="Steindorff A."/>
            <person name="Hensen N."/>
            <person name="Bonometti L."/>
            <person name="Westerberg I."/>
            <person name="Brannstrom I.O."/>
            <person name="Guillou S."/>
            <person name="Cros-Aarteil S."/>
            <person name="Calhoun S."/>
            <person name="Haridas S."/>
            <person name="Kuo A."/>
            <person name="Mondo S."/>
            <person name="Pangilinan J."/>
            <person name="Riley R."/>
            <person name="Labutti K."/>
            <person name="Andreopoulos B."/>
            <person name="Lipzen A."/>
            <person name="Chen C."/>
            <person name="Yanf M."/>
            <person name="Daum C."/>
            <person name="Ng V."/>
            <person name="Clum A."/>
            <person name="Ohm R."/>
            <person name="Martin F."/>
            <person name="Silar P."/>
            <person name="Natvig D."/>
            <person name="Lalanne C."/>
            <person name="Gautier V."/>
            <person name="Ament-Velasquez S.L."/>
            <person name="Kruys A."/>
            <person name="Hutchinson M.I."/>
            <person name="Powell A.J."/>
            <person name="Barry K."/>
            <person name="Miller A.N."/>
            <person name="Grigoriev I.V."/>
            <person name="Debuchy R."/>
            <person name="Gladieux P."/>
            <person name="Thoren M.H."/>
            <person name="Johannesson H."/>
        </authorList>
    </citation>
    <scope>NUCLEOTIDE SEQUENCE</scope>
    <source>
        <strain evidence="5">CBS 141.50</strain>
    </source>
</reference>
<comment type="similarity">
    <text evidence="1">Belongs to the peptidase A1 family.</text>
</comment>
<gene>
    <name evidence="5" type="ORF">C8A04DRAFT_15431</name>
</gene>
<protein>
    <submittedName>
        <fullName evidence="5">Aspartic peptidase domain-containing protein</fullName>
    </submittedName>
</protein>
<feature type="domain" description="Peptidase A1" evidence="4">
    <location>
        <begin position="112"/>
        <end position="453"/>
    </location>
</feature>
<proteinExistence type="inferred from homology"/>
<dbReference type="SUPFAM" id="SSF50630">
    <property type="entry name" value="Acid proteases"/>
    <property type="match status" value="1"/>
</dbReference>
<name>A0AAN6ZJA3_9PEZI</name>
<sequence>MVNAVQILATALAAVGVAAVATQNHLEALKDAPPGITYKLAKGMQSSSKWSYLPAKATKAAPHVQQLRAIRADRATSFNPRSAAAVLGAHQRHVGGFGYENITSTSAYGTQYAVDASFSGHQLSLIIDTGSSDTWAVQKNFHCVDYSGELLPQETCGFGEAYPENFQYGVTNPATHMYIQYGDGEVVTGPMGFSDVSVGNLTAEKQQVCLANTTYWYGNNKTSGLLGLAFPSLTNSYLGTGAQHDFGNQVQYSPLFTSLVGQGLVDPLFSIAIDRNASSGVLALGGIPPVTGLDKSRTAVLDMIITSVISLPETAYEYSFYTVIPDGWSWDQTTTTKKIPYIVDSGTTLNYLPTSVADAINAAFDPPAVFLWMYGAYFTSCDAFIPQVSVVLDGINFNISPVDLLYRGLVDPLTGLCMTAIADGGSGPYILGDAFMQNALVVFDIGEAKMRFIPRQRY</sequence>
<evidence type="ECO:0000256" key="3">
    <source>
        <dbReference type="SAM" id="SignalP"/>
    </source>
</evidence>
<dbReference type="GeneID" id="87815102"/>
<evidence type="ECO:0000256" key="2">
    <source>
        <dbReference type="PIRSR" id="PIRSR601461-1"/>
    </source>
</evidence>
<evidence type="ECO:0000313" key="5">
    <source>
        <dbReference type="EMBL" id="KAK4139928.1"/>
    </source>
</evidence>
<dbReference type="GO" id="GO:0006508">
    <property type="term" value="P:proteolysis"/>
    <property type="evidence" value="ECO:0007669"/>
    <property type="project" value="InterPro"/>
</dbReference>
<dbReference type="PRINTS" id="PR00792">
    <property type="entry name" value="PEPSIN"/>
</dbReference>
<feature type="active site" evidence="2">
    <location>
        <position position="128"/>
    </location>
</feature>
<dbReference type="Gene3D" id="2.40.70.10">
    <property type="entry name" value="Acid Proteases"/>
    <property type="match status" value="2"/>
</dbReference>
<dbReference type="InterPro" id="IPR021109">
    <property type="entry name" value="Peptidase_aspartic_dom_sf"/>
</dbReference>
<dbReference type="GO" id="GO:0004190">
    <property type="term" value="F:aspartic-type endopeptidase activity"/>
    <property type="evidence" value="ECO:0007669"/>
    <property type="project" value="InterPro"/>
</dbReference>
<dbReference type="Pfam" id="PF00026">
    <property type="entry name" value="Asp"/>
    <property type="match status" value="1"/>
</dbReference>
<dbReference type="GO" id="GO:0000324">
    <property type="term" value="C:fungal-type vacuole"/>
    <property type="evidence" value="ECO:0007669"/>
    <property type="project" value="TreeGrafter"/>
</dbReference>
<feature type="chain" id="PRO_5042929209" evidence="3">
    <location>
        <begin position="20"/>
        <end position="458"/>
    </location>
</feature>
<dbReference type="InterPro" id="IPR001461">
    <property type="entry name" value="Aspartic_peptidase_A1"/>
</dbReference>
<dbReference type="PROSITE" id="PS51767">
    <property type="entry name" value="PEPTIDASE_A1"/>
    <property type="match status" value="1"/>
</dbReference>
<dbReference type="CDD" id="cd05471">
    <property type="entry name" value="pepsin_like"/>
    <property type="match status" value="1"/>
</dbReference>
<reference evidence="5" key="1">
    <citation type="journal article" date="2023" name="Mol. Phylogenet. Evol.">
        <title>Genome-scale phylogeny and comparative genomics of the fungal order Sordariales.</title>
        <authorList>
            <person name="Hensen N."/>
            <person name="Bonometti L."/>
            <person name="Westerberg I."/>
            <person name="Brannstrom I.O."/>
            <person name="Guillou S."/>
            <person name="Cros-Aarteil S."/>
            <person name="Calhoun S."/>
            <person name="Haridas S."/>
            <person name="Kuo A."/>
            <person name="Mondo S."/>
            <person name="Pangilinan J."/>
            <person name="Riley R."/>
            <person name="LaButti K."/>
            <person name="Andreopoulos B."/>
            <person name="Lipzen A."/>
            <person name="Chen C."/>
            <person name="Yan M."/>
            <person name="Daum C."/>
            <person name="Ng V."/>
            <person name="Clum A."/>
            <person name="Steindorff A."/>
            <person name="Ohm R.A."/>
            <person name="Martin F."/>
            <person name="Silar P."/>
            <person name="Natvig D.O."/>
            <person name="Lalanne C."/>
            <person name="Gautier V."/>
            <person name="Ament-Velasquez S.L."/>
            <person name="Kruys A."/>
            <person name="Hutchinson M.I."/>
            <person name="Powell A.J."/>
            <person name="Barry K."/>
            <person name="Miller A.N."/>
            <person name="Grigoriev I.V."/>
            <person name="Debuchy R."/>
            <person name="Gladieux P."/>
            <person name="Hiltunen Thoren M."/>
            <person name="Johannesson H."/>
        </authorList>
    </citation>
    <scope>NUCLEOTIDE SEQUENCE</scope>
    <source>
        <strain evidence="5">CBS 141.50</strain>
    </source>
</reference>
<dbReference type="PANTHER" id="PTHR47966:SF47">
    <property type="entry name" value="ENDOPEPTIDASE, PUTATIVE (AFU_ORTHOLOGUE AFUA_3G01220)-RELATED"/>
    <property type="match status" value="1"/>
</dbReference>
<accession>A0AAN6ZJA3</accession>
<organism evidence="5 6">
    <name type="scientific">Dichotomopilus funicola</name>
    <dbReference type="NCBI Taxonomy" id="1934379"/>
    <lineage>
        <taxon>Eukaryota</taxon>
        <taxon>Fungi</taxon>
        <taxon>Dikarya</taxon>
        <taxon>Ascomycota</taxon>
        <taxon>Pezizomycotina</taxon>
        <taxon>Sordariomycetes</taxon>
        <taxon>Sordariomycetidae</taxon>
        <taxon>Sordariales</taxon>
        <taxon>Chaetomiaceae</taxon>
        <taxon>Dichotomopilus</taxon>
    </lineage>
</organism>
<dbReference type="EMBL" id="MU853645">
    <property type="protein sequence ID" value="KAK4139928.1"/>
    <property type="molecule type" value="Genomic_DNA"/>
</dbReference>
<keyword evidence="3" id="KW-0732">Signal</keyword>
<dbReference type="PANTHER" id="PTHR47966">
    <property type="entry name" value="BETA-SITE APP-CLEAVING ENZYME, ISOFORM A-RELATED"/>
    <property type="match status" value="1"/>
</dbReference>
<dbReference type="Proteomes" id="UP001302676">
    <property type="component" value="Unassembled WGS sequence"/>
</dbReference>
<feature type="signal peptide" evidence="3">
    <location>
        <begin position="1"/>
        <end position="19"/>
    </location>
</feature>
<dbReference type="AlphaFoldDB" id="A0AAN6ZJA3"/>